<dbReference type="GO" id="GO:0005737">
    <property type="term" value="C:cytoplasm"/>
    <property type="evidence" value="ECO:0007669"/>
    <property type="project" value="UniProtKB-SubCell"/>
</dbReference>
<dbReference type="PANTHER" id="PTHR23135:SF4">
    <property type="entry name" value="UDP-N-ACETYLMURAMOYL-L-ALANYL-D-GLUTAMATE--2,6-DIAMINOPIMELATE LIGASE MURE HOMOLOG, CHLOROPLASTIC"/>
    <property type="match status" value="1"/>
</dbReference>
<dbReference type="Pfam" id="PF08245">
    <property type="entry name" value="Mur_ligase_M"/>
    <property type="match status" value="1"/>
</dbReference>
<dbReference type="SUPFAM" id="SSF53623">
    <property type="entry name" value="MurD-like peptide ligases, catalytic domain"/>
    <property type="match status" value="1"/>
</dbReference>
<feature type="binding site" evidence="7">
    <location>
        <position position="214"/>
    </location>
    <ligand>
        <name>UDP-N-acetyl-alpha-D-muramoyl-L-alanyl-D-glutamate</name>
        <dbReference type="ChEBI" id="CHEBI:83900"/>
    </ligand>
</feature>
<dbReference type="InterPro" id="IPR013221">
    <property type="entry name" value="Mur_ligase_cen"/>
</dbReference>
<feature type="domain" description="Mur ligase C-terminal" evidence="11">
    <location>
        <begin position="401"/>
        <end position="527"/>
    </location>
</feature>
<keyword evidence="7" id="KW-0547">Nucleotide-binding</keyword>
<feature type="domain" description="Mur ligase central" evidence="12">
    <location>
        <begin position="148"/>
        <end position="378"/>
    </location>
</feature>
<dbReference type="GO" id="GO:0005524">
    <property type="term" value="F:ATP binding"/>
    <property type="evidence" value="ECO:0007669"/>
    <property type="project" value="UniProtKB-UniRule"/>
</dbReference>
<comment type="caution">
    <text evidence="7">Lacks conserved residue(s) required for the propagation of feature annotation.</text>
</comment>
<evidence type="ECO:0000259" key="10">
    <source>
        <dbReference type="Pfam" id="PF01225"/>
    </source>
</evidence>
<dbReference type="PANTHER" id="PTHR23135">
    <property type="entry name" value="MUR LIGASE FAMILY MEMBER"/>
    <property type="match status" value="1"/>
</dbReference>
<comment type="subcellular location">
    <subcellularLocation>
        <location evidence="7 8">Cytoplasm</location>
    </subcellularLocation>
</comment>
<dbReference type="GO" id="GO:0071555">
    <property type="term" value="P:cell wall organization"/>
    <property type="evidence" value="ECO:0007669"/>
    <property type="project" value="UniProtKB-KW"/>
</dbReference>
<keyword evidence="6 7" id="KW-0961">Cell wall biogenesis/degradation</keyword>
<evidence type="ECO:0000256" key="4">
    <source>
        <dbReference type="ARBA" id="ARBA00022984"/>
    </source>
</evidence>
<evidence type="ECO:0000256" key="5">
    <source>
        <dbReference type="ARBA" id="ARBA00023306"/>
    </source>
</evidence>
<dbReference type="GO" id="GO:0008765">
    <property type="term" value="F:UDP-N-acetylmuramoylalanyl-D-glutamate-2,6-diaminopimelate ligase activity"/>
    <property type="evidence" value="ECO:0007669"/>
    <property type="project" value="UniProtKB-UniRule"/>
</dbReference>
<accession>A0A3E0U530</accession>
<evidence type="ECO:0000259" key="11">
    <source>
        <dbReference type="Pfam" id="PF02875"/>
    </source>
</evidence>
<dbReference type="Pfam" id="PF02875">
    <property type="entry name" value="Mur_ligase_C"/>
    <property type="match status" value="1"/>
</dbReference>
<evidence type="ECO:0000259" key="12">
    <source>
        <dbReference type="Pfam" id="PF08245"/>
    </source>
</evidence>
<feature type="binding site" evidence="7">
    <location>
        <position position="525"/>
    </location>
    <ligand>
        <name>meso-2,6-diaminopimelate</name>
        <dbReference type="ChEBI" id="CHEBI:57791"/>
    </ligand>
</feature>
<dbReference type="UniPathway" id="UPA00219"/>
<dbReference type="HAMAP" id="MF_00208">
    <property type="entry name" value="MurE"/>
    <property type="match status" value="1"/>
</dbReference>
<feature type="binding site" evidence="7">
    <location>
        <position position="250"/>
    </location>
    <ligand>
        <name>UDP-N-acetyl-alpha-D-muramoyl-L-alanyl-D-glutamate</name>
        <dbReference type="ChEBI" id="CHEBI:83900"/>
    </ligand>
</feature>
<feature type="short sequence motif" description="Meso-diaminopimelate recognition motif" evidence="7">
    <location>
        <begin position="474"/>
        <end position="477"/>
    </location>
</feature>
<dbReference type="Proteomes" id="UP000256899">
    <property type="component" value="Unassembled WGS sequence"/>
</dbReference>
<evidence type="ECO:0000313" key="14">
    <source>
        <dbReference type="Proteomes" id="UP000256899"/>
    </source>
</evidence>
<keyword evidence="7 13" id="KW-0436">Ligase</keyword>
<dbReference type="SUPFAM" id="SSF53244">
    <property type="entry name" value="MurD-like peptide ligases, peptide-binding domain"/>
    <property type="match status" value="1"/>
</dbReference>
<feature type="domain" description="Mur ligase N-terminal catalytic" evidence="10">
    <location>
        <begin position="62"/>
        <end position="136"/>
    </location>
</feature>
<comment type="PTM">
    <text evidence="7">Carboxylation is probably crucial for Mg(2+) binding and, consequently, for the gamma-phosphate positioning of ATP.</text>
</comment>
<dbReference type="Gene3D" id="3.40.1190.10">
    <property type="entry name" value="Mur-like, catalytic domain"/>
    <property type="match status" value="1"/>
</dbReference>
<feature type="binding site" evidence="7">
    <location>
        <begin position="215"/>
        <end position="216"/>
    </location>
    <ligand>
        <name>UDP-N-acetyl-alpha-D-muramoyl-L-alanyl-D-glutamate</name>
        <dbReference type="ChEBI" id="CHEBI:83900"/>
    </ligand>
</feature>
<reference evidence="14" key="1">
    <citation type="submission" date="2018-08" db="EMBL/GenBank/DDBJ databases">
        <title>Thalassotalea euphylliae genome.</title>
        <authorList>
            <person name="Summers S."/>
            <person name="Rice S.A."/>
            <person name="Freckelton M.L."/>
            <person name="Nedved B.T."/>
            <person name="Hadfield M.G."/>
        </authorList>
    </citation>
    <scope>NUCLEOTIDE SEQUENCE [LARGE SCALE GENOMIC DNA]</scope>
    <source>
        <strain evidence="14">H3</strain>
    </source>
</reference>
<keyword evidence="4 7" id="KW-0573">Peptidoglycan synthesis</keyword>
<name>A0A3E0U530_9GAMM</name>
<evidence type="ECO:0000256" key="2">
    <source>
        <dbReference type="ARBA" id="ARBA00022618"/>
    </source>
</evidence>
<comment type="cofactor">
    <cofactor evidence="7">
        <name>Mg(2+)</name>
        <dbReference type="ChEBI" id="CHEBI:18420"/>
    </cofactor>
</comment>
<feature type="binding site" evidence="7">
    <location>
        <position position="450"/>
    </location>
    <ligand>
        <name>meso-2,6-diaminopimelate</name>
        <dbReference type="ChEBI" id="CHEBI:57791"/>
    </ligand>
</feature>
<feature type="binding site" evidence="7">
    <location>
        <begin position="474"/>
        <end position="477"/>
    </location>
    <ligand>
        <name>meso-2,6-diaminopimelate</name>
        <dbReference type="ChEBI" id="CHEBI:57791"/>
    </ligand>
</feature>
<feature type="binding site" evidence="7">
    <location>
        <begin position="150"/>
        <end position="156"/>
    </location>
    <ligand>
        <name>ATP</name>
        <dbReference type="ChEBI" id="CHEBI:30616"/>
    </ligand>
</feature>
<dbReference type="InterPro" id="IPR000713">
    <property type="entry name" value="Mur_ligase_N"/>
</dbReference>
<protein>
    <recommendedName>
        <fullName evidence="7">UDP-N-acetylmuramoyl-L-alanyl-D-glutamate--2,6-diaminopimelate ligase</fullName>
        <ecNumber evidence="7">6.3.2.13</ecNumber>
    </recommendedName>
    <alternativeName>
        <fullName evidence="7">Meso-A2pm-adding enzyme</fullName>
    </alternativeName>
    <alternativeName>
        <fullName evidence="7">Meso-diaminopimelate-adding enzyme</fullName>
    </alternativeName>
    <alternativeName>
        <fullName evidence="7">UDP-MurNAc-L-Ala-D-Glu:meso-diaminopimelate ligase</fullName>
    </alternativeName>
    <alternativeName>
        <fullName evidence="7">UDP-MurNAc-tripeptide synthetase</fullName>
    </alternativeName>
    <alternativeName>
        <fullName evidence="7">UDP-N-acetylmuramyl-tripeptide synthetase</fullName>
    </alternativeName>
</protein>
<keyword evidence="14" id="KW-1185">Reference proteome</keyword>
<dbReference type="Pfam" id="PF01225">
    <property type="entry name" value="Mur_ligase"/>
    <property type="match status" value="1"/>
</dbReference>
<dbReference type="Gene3D" id="3.90.190.20">
    <property type="entry name" value="Mur ligase, C-terminal domain"/>
    <property type="match status" value="1"/>
</dbReference>
<organism evidence="13 14">
    <name type="scientific">Thalassotalea euphylliae</name>
    <dbReference type="NCBI Taxonomy" id="1655234"/>
    <lineage>
        <taxon>Bacteria</taxon>
        <taxon>Pseudomonadati</taxon>
        <taxon>Pseudomonadota</taxon>
        <taxon>Gammaproteobacteria</taxon>
        <taxon>Alteromonadales</taxon>
        <taxon>Colwelliaceae</taxon>
        <taxon>Thalassotalea</taxon>
    </lineage>
</organism>
<evidence type="ECO:0000256" key="3">
    <source>
        <dbReference type="ARBA" id="ARBA00022960"/>
    </source>
</evidence>
<keyword evidence="7" id="KW-0067">ATP-binding</keyword>
<dbReference type="GO" id="GO:0008360">
    <property type="term" value="P:regulation of cell shape"/>
    <property type="evidence" value="ECO:0007669"/>
    <property type="project" value="UniProtKB-KW"/>
</dbReference>
<dbReference type="SUPFAM" id="SSF63418">
    <property type="entry name" value="MurE/MurF N-terminal domain"/>
    <property type="match status" value="1"/>
</dbReference>
<dbReference type="GO" id="GO:0051301">
    <property type="term" value="P:cell division"/>
    <property type="evidence" value="ECO:0007669"/>
    <property type="project" value="UniProtKB-KW"/>
</dbReference>
<feature type="binding site" evidence="7">
    <location>
        <position position="248"/>
    </location>
    <ligand>
        <name>UDP-N-acetyl-alpha-D-muramoyl-L-alanyl-D-glutamate</name>
        <dbReference type="ChEBI" id="CHEBI:83900"/>
    </ligand>
</feature>
<dbReference type="InterPro" id="IPR036565">
    <property type="entry name" value="Mur-like_cat_sf"/>
</dbReference>
<keyword evidence="2 7" id="KW-0132">Cell division</keyword>
<dbReference type="NCBIfam" id="TIGR01085">
    <property type="entry name" value="murE"/>
    <property type="match status" value="1"/>
</dbReference>
<dbReference type="EC" id="6.3.2.13" evidence="7"/>
<comment type="caution">
    <text evidence="13">The sequence shown here is derived from an EMBL/GenBank/DDBJ whole genome shotgun (WGS) entry which is preliminary data.</text>
</comment>
<dbReference type="InterPro" id="IPR004101">
    <property type="entry name" value="Mur_ligase_C"/>
</dbReference>
<evidence type="ECO:0000256" key="1">
    <source>
        <dbReference type="ARBA" id="ARBA00005898"/>
    </source>
</evidence>
<dbReference type="RefSeq" id="WP_116017086.1">
    <property type="nucleotide sequence ID" value="NZ_QUOT01000001.1"/>
</dbReference>
<feature type="region of interest" description="Disordered" evidence="9">
    <location>
        <begin position="1"/>
        <end position="28"/>
    </location>
</feature>
<evidence type="ECO:0000256" key="7">
    <source>
        <dbReference type="HAMAP-Rule" id="MF_00208"/>
    </source>
</evidence>
<feature type="modified residue" description="N6-carboxylysine" evidence="7">
    <location>
        <position position="282"/>
    </location>
</feature>
<dbReference type="GO" id="GO:0009252">
    <property type="term" value="P:peptidoglycan biosynthetic process"/>
    <property type="evidence" value="ECO:0007669"/>
    <property type="project" value="UniProtKB-UniRule"/>
</dbReference>
<evidence type="ECO:0000313" key="13">
    <source>
        <dbReference type="EMBL" id="REL31899.1"/>
    </source>
</evidence>
<dbReference type="Gene3D" id="3.40.1390.10">
    <property type="entry name" value="MurE/MurF, N-terminal domain"/>
    <property type="match status" value="1"/>
</dbReference>
<dbReference type="EMBL" id="QUOT01000001">
    <property type="protein sequence ID" value="REL31899.1"/>
    <property type="molecule type" value="Genomic_DNA"/>
</dbReference>
<feature type="binding site" evidence="7">
    <location>
        <position position="242"/>
    </location>
    <ligand>
        <name>UDP-N-acetyl-alpha-D-muramoyl-L-alanyl-D-glutamate</name>
        <dbReference type="ChEBI" id="CHEBI:83900"/>
    </ligand>
</feature>
<gene>
    <name evidence="7" type="primary">murE</name>
    <name evidence="13" type="ORF">DXX94_14895</name>
</gene>
<comment type="catalytic activity">
    <reaction evidence="7">
        <text>UDP-N-acetyl-alpha-D-muramoyl-L-alanyl-D-glutamate + meso-2,6-diaminopimelate + ATP = UDP-N-acetyl-alpha-D-muramoyl-L-alanyl-gamma-D-glutamyl-meso-2,6-diaminopimelate + ADP + phosphate + H(+)</text>
        <dbReference type="Rhea" id="RHEA:23676"/>
        <dbReference type="ChEBI" id="CHEBI:15378"/>
        <dbReference type="ChEBI" id="CHEBI:30616"/>
        <dbReference type="ChEBI" id="CHEBI:43474"/>
        <dbReference type="ChEBI" id="CHEBI:57791"/>
        <dbReference type="ChEBI" id="CHEBI:83900"/>
        <dbReference type="ChEBI" id="CHEBI:83905"/>
        <dbReference type="ChEBI" id="CHEBI:456216"/>
        <dbReference type="EC" id="6.3.2.13"/>
    </reaction>
</comment>
<dbReference type="InterPro" id="IPR035911">
    <property type="entry name" value="MurE/MurF_N"/>
</dbReference>
<dbReference type="InterPro" id="IPR036615">
    <property type="entry name" value="Mur_ligase_C_dom_sf"/>
</dbReference>
<comment type="function">
    <text evidence="7">Catalyzes the addition of meso-diaminopimelic acid to the nucleotide precursor UDP-N-acetylmuramoyl-L-alanyl-D-glutamate (UMAG) in the biosynthesis of bacterial cell-wall peptidoglycan.</text>
</comment>
<comment type="similarity">
    <text evidence="1 7">Belongs to the MurCDEF family. MurE subfamily.</text>
</comment>
<comment type="pathway">
    <text evidence="7 8">Cell wall biogenesis; peptidoglycan biosynthesis.</text>
</comment>
<feature type="binding site" evidence="7">
    <location>
        <position position="529"/>
    </location>
    <ligand>
        <name>meso-2,6-diaminopimelate</name>
        <dbReference type="ChEBI" id="CHEBI:57791"/>
    </ligand>
</feature>
<dbReference type="InterPro" id="IPR005761">
    <property type="entry name" value="UDP-N-AcMur-Glu-dNH2Pim_ligase"/>
</dbReference>
<dbReference type="AlphaFoldDB" id="A0A3E0U530"/>
<evidence type="ECO:0000256" key="6">
    <source>
        <dbReference type="ARBA" id="ARBA00023316"/>
    </source>
</evidence>
<evidence type="ECO:0000256" key="8">
    <source>
        <dbReference type="RuleBase" id="RU004135"/>
    </source>
</evidence>
<dbReference type="NCBIfam" id="NF001126">
    <property type="entry name" value="PRK00139.1-4"/>
    <property type="match status" value="1"/>
</dbReference>
<proteinExistence type="inferred from homology"/>
<sequence>MPNTIVQSPSAQKTDAQSQATQTPASRSQLAPTTLAGFSIAETLAQFDINIAPLETAQLVNNSRQVNQGDVFCAVIGTASDGRNYIDQAIAAGASLVIAECQQAQQHGNQLRRENVTIVQFYQLNQRLFKLAASYYRYPQDKLSLIGITGTNGKTSTSQMIASLLNLCQQDAYQQSDNYGDSYGEKDGKSIAAKAAVIGTTGAGILPALTPIANTTPGATELNQILASFAEQSVTHVAMEVSSHALDQGRIAAEQLSVAVFTNLSRDHLDYHQTMADYAKAKFSIFACAASETSAQIAVVNGDDEYGQAWLAQLKQQSIAFGKSDAVTQHQRFVRAQDIVLSPSGVSFIAVTEKTSAKVESKLLGEFNIDNLLAAIASLLALNISLEAIVAYIPTLLPSQGRMEAFSQKDKPVAVVDYAHTPDALANALQACRHHCQGELWVVFGCGGDRDQGKRPQMGQAAEQFADHVVVTNDNPRSEAPELIANDILTGCKHAEKITVMLDRQQAVRSTLAHAKPNDIVLLAGKGHENTIEIAGQIIEYSERALVETLYLTGEHS</sequence>
<keyword evidence="3 7" id="KW-0133">Cell shape</keyword>
<keyword evidence="7" id="KW-0460">Magnesium</keyword>
<evidence type="ECO:0000256" key="9">
    <source>
        <dbReference type="SAM" id="MobiDB-lite"/>
    </source>
</evidence>
<keyword evidence="5 7" id="KW-0131">Cell cycle</keyword>
<keyword evidence="7" id="KW-0963">Cytoplasm</keyword>
<feature type="binding site" evidence="7">
    <location>
        <position position="63"/>
    </location>
    <ligand>
        <name>UDP-N-acetyl-alpha-D-muramoyl-L-alanyl-D-glutamate</name>
        <dbReference type="ChEBI" id="CHEBI:83900"/>
    </ligand>
</feature>
<dbReference type="GO" id="GO:0000287">
    <property type="term" value="F:magnesium ion binding"/>
    <property type="evidence" value="ECO:0007669"/>
    <property type="project" value="UniProtKB-UniRule"/>
</dbReference>